<protein>
    <submittedName>
        <fullName evidence="1">Uncharacterized protein</fullName>
    </submittedName>
</protein>
<dbReference type="Proteomes" id="UP001732700">
    <property type="component" value="Chromosome 4A"/>
</dbReference>
<name>A0ACD5WFC4_AVESA</name>
<evidence type="ECO:0000313" key="2">
    <source>
        <dbReference type="Proteomes" id="UP001732700"/>
    </source>
</evidence>
<sequence>MLLRFLGRICGDGVGSAARRLHRDVGDEMREFSRAFFQHRRFVQFRAERDFYAGVYSEAVCSARRLRKNAEDEAGKFCRGFWGQRKKVLEIYFALQGVNYVLKFPDSEPTELKEFAAEETLKEDAMKWRFEQYLMTEHGCNYKTKERMKRRGSLTCSRSAPWTLRSVTQRVVGLHLGRTCSGWRPS</sequence>
<accession>A0ACD5WFC4</accession>
<dbReference type="EnsemblPlants" id="AVESA.00010b.r2.4AG0630600.1">
    <property type="protein sequence ID" value="AVESA.00010b.r2.4AG0630600.1.CDS"/>
    <property type="gene ID" value="AVESA.00010b.r2.4AG0630600"/>
</dbReference>
<proteinExistence type="predicted"/>
<organism evidence="1 2">
    <name type="scientific">Avena sativa</name>
    <name type="common">Oat</name>
    <dbReference type="NCBI Taxonomy" id="4498"/>
    <lineage>
        <taxon>Eukaryota</taxon>
        <taxon>Viridiplantae</taxon>
        <taxon>Streptophyta</taxon>
        <taxon>Embryophyta</taxon>
        <taxon>Tracheophyta</taxon>
        <taxon>Spermatophyta</taxon>
        <taxon>Magnoliopsida</taxon>
        <taxon>Liliopsida</taxon>
        <taxon>Poales</taxon>
        <taxon>Poaceae</taxon>
        <taxon>BOP clade</taxon>
        <taxon>Pooideae</taxon>
        <taxon>Poodae</taxon>
        <taxon>Poeae</taxon>
        <taxon>Poeae Chloroplast Group 1 (Aveneae type)</taxon>
        <taxon>Aveninae</taxon>
        <taxon>Avena</taxon>
    </lineage>
</organism>
<reference evidence="1" key="1">
    <citation type="submission" date="2021-05" db="EMBL/GenBank/DDBJ databases">
        <authorList>
            <person name="Scholz U."/>
            <person name="Mascher M."/>
            <person name="Fiebig A."/>
        </authorList>
    </citation>
    <scope>NUCLEOTIDE SEQUENCE [LARGE SCALE GENOMIC DNA]</scope>
</reference>
<keyword evidence="2" id="KW-1185">Reference proteome</keyword>
<evidence type="ECO:0000313" key="1">
    <source>
        <dbReference type="EnsemblPlants" id="AVESA.00010b.r2.4AG0630600.1.CDS"/>
    </source>
</evidence>
<reference evidence="1" key="2">
    <citation type="submission" date="2025-09" db="UniProtKB">
        <authorList>
            <consortium name="EnsemblPlants"/>
        </authorList>
    </citation>
    <scope>IDENTIFICATION</scope>
</reference>